<dbReference type="Pfam" id="PF01545">
    <property type="entry name" value="Cation_efflux"/>
    <property type="match status" value="1"/>
</dbReference>
<dbReference type="Pfam" id="PF16916">
    <property type="entry name" value="ZT_dimer"/>
    <property type="match status" value="1"/>
</dbReference>
<dbReference type="InterPro" id="IPR050291">
    <property type="entry name" value="CDF_Transporter"/>
</dbReference>
<keyword evidence="4 7" id="KW-0812">Transmembrane</keyword>
<evidence type="ECO:0000256" key="6">
    <source>
        <dbReference type="ARBA" id="ARBA00023136"/>
    </source>
</evidence>
<keyword evidence="3" id="KW-0813">Transport</keyword>
<dbReference type="PANTHER" id="PTHR43840">
    <property type="entry name" value="MITOCHONDRIAL METAL TRANSPORTER 1-RELATED"/>
    <property type="match status" value="1"/>
</dbReference>
<dbReference type="NCBIfam" id="TIGR01297">
    <property type="entry name" value="CDF"/>
    <property type="match status" value="1"/>
</dbReference>
<dbReference type="GO" id="GO:0016020">
    <property type="term" value="C:membrane"/>
    <property type="evidence" value="ECO:0007669"/>
    <property type="project" value="UniProtKB-SubCell"/>
</dbReference>
<evidence type="ECO:0000313" key="10">
    <source>
        <dbReference type="EMBL" id="QAY65188.1"/>
    </source>
</evidence>
<feature type="domain" description="Cation efflux protein cytoplasmic" evidence="9">
    <location>
        <begin position="201"/>
        <end position="277"/>
    </location>
</feature>
<dbReference type="SUPFAM" id="SSF160240">
    <property type="entry name" value="Cation efflux protein cytoplasmic domain-like"/>
    <property type="match status" value="1"/>
</dbReference>
<evidence type="ECO:0000256" key="2">
    <source>
        <dbReference type="ARBA" id="ARBA00008114"/>
    </source>
</evidence>
<feature type="transmembrane region" description="Helical" evidence="7">
    <location>
        <begin position="138"/>
        <end position="159"/>
    </location>
</feature>
<organism evidence="10 11">
    <name type="scientific">Paenibacillus protaetiae</name>
    <dbReference type="NCBI Taxonomy" id="2509456"/>
    <lineage>
        <taxon>Bacteria</taxon>
        <taxon>Bacillati</taxon>
        <taxon>Bacillota</taxon>
        <taxon>Bacilli</taxon>
        <taxon>Bacillales</taxon>
        <taxon>Paenibacillaceae</taxon>
        <taxon>Paenibacillus</taxon>
    </lineage>
</organism>
<evidence type="ECO:0000256" key="7">
    <source>
        <dbReference type="SAM" id="Phobius"/>
    </source>
</evidence>
<comment type="subcellular location">
    <subcellularLocation>
        <location evidence="1">Membrane</location>
        <topology evidence="1">Multi-pass membrane protein</topology>
    </subcellularLocation>
</comment>
<dbReference type="Gene3D" id="3.30.70.1350">
    <property type="entry name" value="Cation efflux protein, cytoplasmic domain"/>
    <property type="match status" value="1"/>
</dbReference>
<dbReference type="Gene3D" id="1.20.1510.10">
    <property type="entry name" value="Cation efflux protein transmembrane domain"/>
    <property type="match status" value="1"/>
</dbReference>
<reference evidence="10 11" key="1">
    <citation type="submission" date="2019-01" db="EMBL/GenBank/DDBJ databases">
        <title>Genome sequencing of strain FW100M-2.</title>
        <authorList>
            <person name="Heo J."/>
            <person name="Kim S.-J."/>
            <person name="Kim J.-S."/>
            <person name="Hong S.-B."/>
            <person name="Kwon S.-W."/>
        </authorList>
    </citation>
    <scope>NUCLEOTIDE SEQUENCE [LARGE SCALE GENOMIC DNA]</scope>
    <source>
        <strain evidence="10 11">FW100M-2</strain>
    </source>
</reference>
<dbReference type="InterPro" id="IPR036837">
    <property type="entry name" value="Cation_efflux_CTD_sf"/>
</dbReference>
<dbReference type="PANTHER" id="PTHR43840:SF15">
    <property type="entry name" value="MITOCHONDRIAL METAL TRANSPORTER 1-RELATED"/>
    <property type="match status" value="1"/>
</dbReference>
<dbReference type="InterPro" id="IPR002524">
    <property type="entry name" value="Cation_efflux"/>
</dbReference>
<keyword evidence="6 7" id="KW-0472">Membrane</keyword>
<evidence type="ECO:0000259" key="8">
    <source>
        <dbReference type="Pfam" id="PF01545"/>
    </source>
</evidence>
<feature type="domain" description="Cation efflux protein transmembrane" evidence="8">
    <location>
        <begin position="12"/>
        <end position="192"/>
    </location>
</feature>
<dbReference type="RefSeq" id="WP_129437509.1">
    <property type="nucleotide sequence ID" value="NZ_CP035492.1"/>
</dbReference>
<feature type="transmembrane region" description="Helical" evidence="7">
    <location>
        <begin position="80"/>
        <end position="101"/>
    </location>
</feature>
<dbReference type="AlphaFoldDB" id="A0A4P6F467"/>
<sequence>MRDVKAESMSGLWGSALLALLKGIVGWLSGSKALLADAFHSAAELSGSIAKLAASRSERSGSREPDSKGANTGNTRAEEIVSVVLSACWLVIGLEIGISALRDFSLGIEEAPHWSAVVMALAGLLVKQLLFRSRQGHAGLYSSLAVLAGAGGALIGKAASLPLLYYFDPAASIVIAVMMIANGYRLIVSAVRTEPQTVYPAKDTEDMMQLVQRIEGVVTVESLKAKEQGHYVVADIVISVNPRISMMEGQEIGKRVKQLVLKRFAHVTDVSIYVEAYNPGYPYKSNHDPNQEQMTTLIQ</sequence>
<feature type="transmembrane region" description="Helical" evidence="7">
    <location>
        <begin position="113"/>
        <end position="131"/>
    </location>
</feature>
<dbReference type="GO" id="GO:0008324">
    <property type="term" value="F:monoatomic cation transmembrane transporter activity"/>
    <property type="evidence" value="ECO:0007669"/>
    <property type="project" value="InterPro"/>
</dbReference>
<evidence type="ECO:0000313" key="11">
    <source>
        <dbReference type="Proteomes" id="UP000293568"/>
    </source>
</evidence>
<gene>
    <name evidence="10" type="ORF">ET464_01090</name>
</gene>
<evidence type="ECO:0000256" key="4">
    <source>
        <dbReference type="ARBA" id="ARBA00022692"/>
    </source>
</evidence>
<evidence type="ECO:0000256" key="5">
    <source>
        <dbReference type="ARBA" id="ARBA00022989"/>
    </source>
</evidence>
<dbReference type="EMBL" id="CP035492">
    <property type="protein sequence ID" value="QAY65188.1"/>
    <property type="molecule type" value="Genomic_DNA"/>
</dbReference>
<dbReference type="InterPro" id="IPR027469">
    <property type="entry name" value="Cation_efflux_TMD_sf"/>
</dbReference>
<dbReference type="SUPFAM" id="SSF161111">
    <property type="entry name" value="Cation efflux protein transmembrane domain-like"/>
    <property type="match status" value="1"/>
</dbReference>
<feature type="transmembrane region" description="Helical" evidence="7">
    <location>
        <begin position="165"/>
        <end position="184"/>
    </location>
</feature>
<name>A0A4P6F467_9BACL</name>
<keyword evidence="11" id="KW-1185">Reference proteome</keyword>
<proteinExistence type="inferred from homology"/>
<protein>
    <submittedName>
        <fullName evidence="10">Cation diffusion facilitator family transporter</fullName>
    </submittedName>
</protein>
<dbReference type="OrthoDB" id="9806522at2"/>
<comment type="similarity">
    <text evidence="2">Belongs to the cation diffusion facilitator (CDF) transporter (TC 2.A.4) family.</text>
</comment>
<evidence type="ECO:0000256" key="3">
    <source>
        <dbReference type="ARBA" id="ARBA00022448"/>
    </source>
</evidence>
<dbReference type="InterPro" id="IPR027470">
    <property type="entry name" value="Cation_efflux_CTD"/>
</dbReference>
<keyword evidence="5 7" id="KW-1133">Transmembrane helix</keyword>
<dbReference type="InterPro" id="IPR058533">
    <property type="entry name" value="Cation_efflux_TM"/>
</dbReference>
<evidence type="ECO:0000256" key="1">
    <source>
        <dbReference type="ARBA" id="ARBA00004141"/>
    </source>
</evidence>
<dbReference type="KEGG" id="pprt:ET464_01090"/>
<evidence type="ECO:0000259" key="9">
    <source>
        <dbReference type="Pfam" id="PF16916"/>
    </source>
</evidence>
<accession>A0A4P6F467</accession>
<dbReference type="Proteomes" id="UP000293568">
    <property type="component" value="Chromosome"/>
</dbReference>